<feature type="domain" description="F-box" evidence="2">
    <location>
        <begin position="189"/>
        <end position="235"/>
    </location>
</feature>
<dbReference type="SUPFAM" id="SSF81383">
    <property type="entry name" value="F-box domain"/>
    <property type="match status" value="1"/>
</dbReference>
<sequence length="339" mass="38055">MKLPLKSQETRETPIPEVYDTTTIPKLLQLIDSILEELHRSLGITSVEANQSEKNQTSTDGPDPMDSKRLSEPFFLKKILLENSSGDSTSELTMLAMSVHAVMLESGFVLFNPDSFSFSKELLSVSLRYTLPEVVESVTVTFQSLNDKSDKEVSASNYKEVFVFWRMAKDGLATPLLIGLCDKSGLEPPPCFTRLPTELKVKIVESLTGASLAKMACVCREIRCMASGNDLWKQKIWEEARHLLLVGNGGRGSVNWKAKFASFWMHYKQKLSPVVQHERETLTDIDMAIRIHQRCRFPLIVSDPDPLGLSNCDDRLHGSVGIHRGQERLARRRFSPGGN</sequence>
<evidence type="ECO:0000313" key="3">
    <source>
        <dbReference type="EMBL" id="KAF3572152.1"/>
    </source>
</evidence>
<evidence type="ECO:0000313" key="4">
    <source>
        <dbReference type="Proteomes" id="UP000712600"/>
    </source>
</evidence>
<protein>
    <recommendedName>
        <fullName evidence="2">F-box domain-containing protein</fullName>
    </recommendedName>
</protein>
<dbReference type="InterPro" id="IPR036047">
    <property type="entry name" value="F-box-like_dom_sf"/>
</dbReference>
<dbReference type="Gene3D" id="3.40.1000.30">
    <property type="match status" value="1"/>
</dbReference>
<dbReference type="Pfam" id="PF12937">
    <property type="entry name" value="F-box-like"/>
    <property type="match status" value="1"/>
</dbReference>
<reference evidence="3" key="1">
    <citation type="submission" date="2019-12" db="EMBL/GenBank/DDBJ databases">
        <title>Genome sequencing and annotation of Brassica cretica.</title>
        <authorList>
            <person name="Studholme D.J."/>
            <person name="Sarris P."/>
        </authorList>
    </citation>
    <scope>NUCLEOTIDE SEQUENCE</scope>
    <source>
        <strain evidence="3">PFS-109/04</strain>
        <tissue evidence="3">Leaf</tissue>
    </source>
</reference>
<evidence type="ECO:0000256" key="1">
    <source>
        <dbReference type="SAM" id="MobiDB-lite"/>
    </source>
</evidence>
<organism evidence="3 4">
    <name type="scientific">Brassica cretica</name>
    <name type="common">Mustard</name>
    <dbReference type="NCBI Taxonomy" id="69181"/>
    <lineage>
        <taxon>Eukaryota</taxon>
        <taxon>Viridiplantae</taxon>
        <taxon>Streptophyta</taxon>
        <taxon>Embryophyta</taxon>
        <taxon>Tracheophyta</taxon>
        <taxon>Spermatophyta</taxon>
        <taxon>Magnoliopsida</taxon>
        <taxon>eudicotyledons</taxon>
        <taxon>Gunneridae</taxon>
        <taxon>Pentapetalae</taxon>
        <taxon>rosids</taxon>
        <taxon>malvids</taxon>
        <taxon>Brassicales</taxon>
        <taxon>Brassicaceae</taxon>
        <taxon>Brassiceae</taxon>
        <taxon>Brassica</taxon>
    </lineage>
</organism>
<dbReference type="PANTHER" id="PTHR47602">
    <property type="entry name" value="F-BOX PROTEIN SKIP22"/>
    <property type="match status" value="1"/>
</dbReference>
<feature type="compositionally biased region" description="Polar residues" evidence="1">
    <location>
        <begin position="46"/>
        <end position="60"/>
    </location>
</feature>
<dbReference type="SMART" id="SM00256">
    <property type="entry name" value="FBOX"/>
    <property type="match status" value="1"/>
</dbReference>
<dbReference type="AlphaFoldDB" id="A0A8S9RI44"/>
<gene>
    <name evidence="3" type="ORF">F2Q69_00061249</name>
</gene>
<dbReference type="EMBL" id="QGKX02000095">
    <property type="protein sequence ID" value="KAF3572152.1"/>
    <property type="molecule type" value="Genomic_DNA"/>
</dbReference>
<accession>A0A8S9RI44</accession>
<dbReference type="PROSITE" id="PS50181">
    <property type="entry name" value="FBOX"/>
    <property type="match status" value="1"/>
</dbReference>
<dbReference type="Gene3D" id="1.20.1280.50">
    <property type="match status" value="1"/>
</dbReference>
<name>A0A8S9RI44_BRACR</name>
<dbReference type="InterPro" id="IPR001810">
    <property type="entry name" value="F-box_dom"/>
</dbReference>
<feature type="region of interest" description="Disordered" evidence="1">
    <location>
        <begin position="46"/>
        <end position="68"/>
    </location>
</feature>
<comment type="caution">
    <text evidence="3">The sequence shown here is derived from an EMBL/GenBank/DDBJ whole genome shotgun (WGS) entry which is preliminary data.</text>
</comment>
<dbReference type="Proteomes" id="UP000712600">
    <property type="component" value="Unassembled WGS sequence"/>
</dbReference>
<evidence type="ECO:0000259" key="2">
    <source>
        <dbReference type="PROSITE" id="PS50181"/>
    </source>
</evidence>
<dbReference type="CDD" id="cd22165">
    <property type="entry name" value="F-box_AtSKIP22-like"/>
    <property type="match status" value="1"/>
</dbReference>
<dbReference type="PANTHER" id="PTHR47602:SF2">
    <property type="entry name" value="F-BOX PROTEIN SKIP22"/>
    <property type="match status" value="1"/>
</dbReference>
<proteinExistence type="predicted"/>